<organism evidence="7 8">
    <name type="scientific">Cryptolaemus montrouzieri</name>
    <dbReference type="NCBI Taxonomy" id="559131"/>
    <lineage>
        <taxon>Eukaryota</taxon>
        <taxon>Metazoa</taxon>
        <taxon>Ecdysozoa</taxon>
        <taxon>Arthropoda</taxon>
        <taxon>Hexapoda</taxon>
        <taxon>Insecta</taxon>
        <taxon>Pterygota</taxon>
        <taxon>Neoptera</taxon>
        <taxon>Endopterygota</taxon>
        <taxon>Coleoptera</taxon>
        <taxon>Polyphaga</taxon>
        <taxon>Cucujiformia</taxon>
        <taxon>Coccinelloidea</taxon>
        <taxon>Coccinellidae</taxon>
        <taxon>Scymninae</taxon>
        <taxon>Scymnini</taxon>
        <taxon>Cryptolaemus</taxon>
    </lineage>
</organism>
<feature type="domain" description="RING-type" evidence="6">
    <location>
        <begin position="176"/>
        <end position="215"/>
    </location>
</feature>
<dbReference type="PANTHER" id="PTHR22696">
    <property type="entry name" value="E3 UBIQUITIN-PROTEIN LIGASE RNF26"/>
    <property type="match status" value="1"/>
</dbReference>
<dbReference type="AlphaFoldDB" id="A0ABD2NF89"/>
<dbReference type="InterPro" id="IPR013083">
    <property type="entry name" value="Znf_RING/FYVE/PHD"/>
</dbReference>
<evidence type="ECO:0000256" key="5">
    <source>
        <dbReference type="SAM" id="Phobius"/>
    </source>
</evidence>
<evidence type="ECO:0000259" key="6">
    <source>
        <dbReference type="PROSITE" id="PS50089"/>
    </source>
</evidence>
<feature type="transmembrane region" description="Helical" evidence="5">
    <location>
        <begin position="105"/>
        <end position="126"/>
    </location>
</feature>
<keyword evidence="3" id="KW-0862">Zinc</keyword>
<dbReference type="SUPFAM" id="SSF57850">
    <property type="entry name" value="RING/U-box"/>
    <property type="match status" value="1"/>
</dbReference>
<keyword evidence="5" id="KW-0812">Transmembrane</keyword>
<dbReference type="Pfam" id="PF13920">
    <property type="entry name" value="zf-C3HC4_3"/>
    <property type="match status" value="1"/>
</dbReference>
<sequence length="226" mass="27416">MKLLYPFKWNNNYETRKFQFFSQISILIKDLILWICNFITLCGSGVWFLLTGVPMLIYCFCINSISFLTNIHVIVKKQLDWKLSITITNIYNFFVEVPIESLTGLLSIIFIIYVLSRFYILIFRYLRLILRNSYRILTERYILMKFQIKTFWLKCIRRIFTRRLVNVEKKDLEQFCIICQERSRCIVILPCRHLCLCRECNVVLRRYHSNCPICRQEIEHTMKVFL</sequence>
<reference evidence="7 8" key="1">
    <citation type="journal article" date="2021" name="BMC Biol.">
        <title>Horizontally acquired antibacterial genes associated with adaptive radiation of ladybird beetles.</title>
        <authorList>
            <person name="Li H.S."/>
            <person name="Tang X.F."/>
            <person name="Huang Y.H."/>
            <person name="Xu Z.Y."/>
            <person name="Chen M.L."/>
            <person name="Du X.Y."/>
            <person name="Qiu B.Y."/>
            <person name="Chen P.T."/>
            <person name="Zhang W."/>
            <person name="Slipinski A."/>
            <person name="Escalona H.E."/>
            <person name="Waterhouse R.M."/>
            <person name="Zwick A."/>
            <person name="Pang H."/>
        </authorList>
    </citation>
    <scope>NUCLEOTIDE SEQUENCE [LARGE SCALE GENOMIC DNA]</scope>
    <source>
        <strain evidence="7">SYSU2018</strain>
    </source>
</reference>
<protein>
    <recommendedName>
        <fullName evidence="6">RING-type domain-containing protein</fullName>
    </recommendedName>
</protein>
<dbReference type="GO" id="GO:0008270">
    <property type="term" value="F:zinc ion binding"/>
    <property type="evidence" value="ECO:0007669"/>
    <property type="project" value="UniProtKB-KW"/>
</dbReference>
<keyword evidence="8" id="KW-1185">Reference proteome</keyword>
<accession>A0ABD2NF89</accession>
<keyword evidence="1" id="KW-0479">Metal-binding</keyword>
<dbReference type="InterPro" id="IPR001841">
    <property type="entry name" value="Znf_RING"/>
</dbReference>
<name>A0ABD2NF89_9CUCU</name>
<dbReference type="FunFam" id="1.10.1170.10:FF:000002">
    <property type="entry name" value="Baculoviral IAP repeat containing 7"/>
    <property type="match status" value="1"/>
</dbReference>
<evidence type="ECO:0000256" key="4">
    <source>
        <dbReference type="PROSITE-ProRule" id="PRU00175"/>
    </source>
</evidence>
<keyword evidence="2 4" id="KW-0863">Zinc-finger</keyword>
<evidence type="ECO:0000256" key="2">
    <source>
        <dbReference type="ARBA" id="ARBA00022771"/>
    </source>
</evidence>
<dbReference type="Proteomes" id="UP001516400">
    <property type="component" value="Unassembled WGS sequence"/>
</dbReference>
<evidence type="ECO:0000313" key="7">
    <source>
        <dbReference type="EMBL" id="KAL3277195.1"/>
    </source>
</evidence>
<evidence type="ECO:0000256" key="1">
    <source>
        <dbReference type="ARBA" id="ARBA00022723"/>
    </source>
</evidence>
<dbReference type="Gene3D" id="3.30.40.10">
    <property type="entry name" value="Zinc/RING finger domain, C3HC4 (zinc finger)"/>
    <property type="match status" value="1"/>
</dbReference>
<evidence type="ECO:0000256" key="3">
    <source>
        <dbReference type="ARBA" id="ARBA00022833"/>
    </source>
</evidence>
<dbReference type="EMBL" id="JABFTP020000103">
    <property type="protein sequence ID" value="KAL3277195.1"/>
    <property type="molecule type" value="Genomic_DNA"/>
</dbReference>
<dbReference type="PANTHER" id="PTHR22696:SF1">
    <property type="entry name" value="E3 UBIQUITIN-PROTEIN LIGASE RNF26"/>
    <property type="match status" value="1"/>
</dbReference>
<keyword evidence="5" id="KW-0472">Membrane</keyword>
<comment type="caution">
    <text evidence="7">The sequence shown here is derived from an EMBL/GenBank/DDBJ whole genome shotgun (WGS) entry which is preliminary data.</text>
</comment>
<feature type="transmembrane region" description="Helical" evidence="5">
    <location>
        <begin position="55"/>
        <end position="74"/>
    </location>
</feature>
<evidence type="ECO:0000313" key="8">
    <source>
        <dbReference type="Proteomes" id="UP001516400"/>
    </source>
</evidence>
<dbReference type="PROSITE" id="PS50089">
    <property type="entry name" value="ZF_RING_2"/>
    <property type="match status" value="1"/>
</dbReference>
<proteinExistence type="predicted"/>
<gene>
    <name evidence="7" type="ORF">HHI36_012546</name>
</gene>
<keyword evidence="5" id="KW-1133">Transmembrane helix</keyword>